<accession>M9R730</accession>
<dbReference type="HOGENOM" id="CLU_2701133_0_0_5"/>
<dbReference type="EMBL" id="CP003740">
    <property type="protein sequence ID" value="AGI67573.1"/>
    <property type="molecule type" value="Genomic_DNA"/>
</dbReference>
<proteinExistence type="predicted"/>
<keyword evidence="3" id="KW-1185">Reference proteome</keyword>
<feature type="transmembrane region" description="Helical" evidence="1">
    <location>
        <begin position="28"/>
        <end position="50"/>
    </location>
</feature>
<dbReference type="AlphaFoldDB" id="M9R730"/>
<keyword evidence="1" id="KW-1133">Transmembrane helix</keyword>
<evidence type="ECO:0000313" key="3">
    <source>
        <dbReference type="Proteomes" id="UP000005307"/>
    </source>
</evidence>
<dbReference type="Proteomes" id="UP000005307">
    <property type="component" value="Chromosome"/>
</dbReference>
<keyword evidence="1" id="KW-0472">Membrane</keyword>
<protein>
    <submittedName>
        <fullName evidence="2">Uncharacterized protein</fullName>
    </submittedName>
</protein>
<name>M9R730_9RHOB</name>
<organism evidence="2 3">
    <name type="scientific">Octadecabacter antarcticus 307</name>
    <dbReference type="NCBI Taxonomy" id="391626"/>
    <lineage>
        <taxon>Bacteria</taxon>
        <taxon>Pseudomonadati</taxon>
        <taxon>Pseudomonadota</taxon>
        <taxon>Alphaproteobacteria</taxon>
        <taxon>Rhodobacterales</taxon>
        <taxon>Roseobacteraceae</taxon>
        <taxon>Octadecabacter</taxon>
    </lineage>
</organism>
<keyword evidence="1" id="KW-0812">Transmembrane</keyword>
<sequence length="73" mass="7902">MPNAAKVDFETGMTDAATLTFAIMGGNWTFAAVVSKGFFAALTPPSLYLATDLKVRFKGRSCQESQVFEGCMR</sequence>
<dbReference type="KEGG" id="oat:OAN307_c19240"/>
<reference evidence="2 3" key="1">
    <citation type="journal article" date="2013" name="PLoS ONE">
        <title>Poles Apart: Arctic and Antarctic Octadecabacter strains Share High Genome Plasticity and a New Type of Xanthorhodopsin.</title>
        <authorList>
            <person name="Vollmers J."/>
            <person name="Voget S."/>
            <person name="Dietrich S."/>
            <person name="Gollnow K."/>
            <person name="Smits M."/>
            <person name="Meyer K."/>
            <person name="Brinkhoff T."/>
            <person name="Simon M."/>
            <person name="Daniel R."/>
        </authorList>
    </citation>
    <scope>NUCLEOTIDE SEQUENCE [LARGE SCALE GENOMIC DNA]</scope>
    <source>
        <strain evidence="2 3">307</strain>
    </source>
</reference>
<evidence type="ECO:0000313" key="2">
    <source>
        <dbReference type="EMBL" id="AGI67573.1"/>
    </source>
</evidence>
<gene>
    <name evidence="2" type="ORF">OAN307_c19240</name>
</gene>
<evidence type="ECO:0000256" key="1">
    <source>
        <dbReference type="SAM" id="Phobius"/>
    </source>
</evidence>